<feature type="compositionally biased region" description="Basic and acidic residues" evidence="1">
    <location>
        <begin position="10"/>
        <end position="22"/>
    </location>
</feature>
<organism evidence="2 3">
    <name type="scientific">Cherax quadricarinatus</name>
    <name type="common">Australian red claw crayfish</name>
    <dbReference type="NCBI Taxonomy" id="27406"/>
    <lineage>
        <taxon>Eukaryota</taxon>
        <taxon>Metazoa</taxon>
        <taxon>Ecdysozoa</taxon>
        <taxon>Arthropoda</taxon>
        <taxon>Crustacea</taxon>
        <taxon>Multicrustacea</taxon>
        <taxon>Malacostraca</taxon>
        <taxon>Eumalacostraca</taxon>
        <taxon>Eucarida</taxon>
        <taxon>Decapoda</taxon>
        <taxon>Pleocyemata</taxon>
        <taxon>Astacidea</taxon>
        <taxon>Parastacoidea</taxon>
        <taxon>Parastacidae</taxon>
        <taxon>Cherax</taxon>
    </lineage>
</organism>
<dbReference type="EMBL" id="JARKIK010001983">
    <property type="protein sequence ID" value="KAK8719508.1"/>
    <property type="molecule type" value="Genomic_DNA"/>
</dbReference>
<keyword evidence="3" id="KW-1185">Reference proteome</keyword>
<accession>A0AAW0VRF9</accession>
<protein>
    <submittedName>
        <fullName evidence="2">Uncharacterized protein</fullName>
    </submittedName>
</protein>
<feature type="region of interest" description="Disordered" evidence="1">
    <location>
        <begin position="1"/>
        <end position="97"/>
    </location>
</feature>
<reference evidence="2 3" key="1">
    <citation type="journal article" date="2024" name="BMC Genomics">
        <title>Genome assembly of redclaw crayfish (Cherax quadricarinatus) provides insights into its immune adaptation and hypoxia tolerance.</title>
        <authorList>
            <person name="Liu Z."/>
            <person name="Zheng J."/>
            <person name="Li H."/>
            <person name="Fang K."/>
            <person name="Wang S."/>
            <person name="He J."/>
            <person name="Zhou D."/>
            <person name="Weng S."/>
            <person name="Chi M."/>
            <person name="Gu Z."/>
            <person name="He J."/>
            <person name="Li F."/>
            <person name="Wang M."/>
        </authorList>
    </citation>
    <scope>NUCLEOTIDE SEQUENCE [LARGE SCALE GENOMIC DNA]</scope>
    <source>
        <strain evidence="2">ZL_2023a</strain>
    </source>
</reference>
<proteinExistence type="predicted"/>
<gene>
    <name evidence="2" type="ORF">OTU49_013995</name>
</gene>
<sequence>MVQIPQKRRRLEETMVMDDKPEGATLEGEGEDTAPPGEEGSHQEGATLEGEGEDTAPPGEEGSHQEMQKLASEMKVGQKRKRPNIKLEPGTVSGTVNVPVPVRYLSRVKHYINTLELLEICRQVHPSILSFPEEEHYH</sequence>
<comment type="caution">
    <text evidence="2">The sequence shown here is derived from an EMBL/GenBank/DDBJ whole genome shotgun (WGS) entry which is preliminary data.</text>
</comment>
<evidence type="ECO:0000313" key="3">
    <source>
        <dbReference type="Proteomes" id="UP001445076"/>
    </source>
</evidence>
<evidence type="ECO:0000256" key="1">
    <source>
        <dbReference type="SAM" id="MobiDB-lite"/>
    </source>
</evidence>
<dbReference type="Proteomes" id="UP001445076">
    <property type="component" value="Unassembled WGS sequence"/>
</dbReference>
<dbReference type="AlphaFoldDB" id="A0AAW0VRF9"/>
<name>A0AAW0VRF9_CHEQU</name>
<evidence type="ECO:0000313" key="2">
    <source>
        <dbReference type="EMBL" id="KAK8719508.1"/>
    </source>
</evidence>